<dbReference type="GO" id="GO:0006742">
    <property type="term" value="P:NADP+ catabolic process"/>
    <property type="evidence" value="ECO:0007669"/>
    <property type="project" value="TreeGrafter"/>
</dbReference>
<dbReference type="PANTHER" id="PTHR42904:SF6">
    <property type="entry name" value="NAD-CAPPED RNA HYDROLASE NUDT12"/>
    <property type="match status" value="1"/>
</dbReference>
<reference evidence="11 12" key="1">
    <citation type="submission" date="2020-07" db="EMBL/GenBank/DDBJ databases">
        <title>Sequencing the genomes of 1000 actinobacteria strains.</title>
        <authorList>
            <person name="Klenk H.-P."/>
        </authorList>
    </citation>
    <scope>NUCLEOTIDE SEQUENCE [LARGE SCALE GENOMIC DNA]</scope>
    <source>
        <strain evidence="11 12">DSM 19970</strain>
    </source>
</reference>
<dbReference type="PANTHER" id="PTHR42904">
    <property type="entry name" value="NUDIX HYDROLASE, NUDC SUBFAMILY"/>
    <property type="match status" value="1"/>
</dbReference>
<comment type="caution">
    <text evidence="11">The sequence shown here is derived from an EMBL/GenBank/DDBJ whole genome shotgun (WGS) entry which is preliminary data.</text>
</comment>
<dbReference type="Proteomes" id="UP000547973">
    <property type="component" value="Unassembled WGS sequence"/>
</dbReference>
<dbReference type="InterPro" id="IPR000086">
    <property type="entry name" value="NUDIX_hydrolase_dom"/>
</dbReference>
<keyword evidence="7" id="KW-0460">Magnesium</keyword>
<dbReference type="GO" id="GO:0046872">
    <property type="term" value="F:metal ion binding"/>
    <property type="evidence" value="ECO:0007669"/>
    <property type="project" value="UniProtKB-KW"/>
</dbReference>
<dbReference type="RefSeq" id="WP_179397697.1">
    <property type="nucleotide sequence ID" value="NZ_BBRC01000003.1"/>
</dbReference>
<dbReference type="Pfam" id="PF00293">
    <property type="entry name" value="NUDIX"/>
    <property type="match status" value="1"/>
</dbReference>
<sequence>MSPIHLTGPLLVDRAADRRDTVDLDAIDAIVVRDGSVLALDGQLVFVAPADQPAASLRVYLGREAGRDIAALVPVDPAFGTNDDGIDGERMVGLRDLIGSLALRGAEGARDRELAATAVAITTWHANHPRCAVCGDLTEPRKGGWVRWCERDKKEHYPRTDPAVIVAITDQEDRLLLAHASYWSPRRFSHLAGYVEPGESFEQAAHREVFEEAQLVLRDLAYVGSQPWPFPASIMVGFTASVDDAAFVLDQDEISEAMFVSREEIVALVADGTVILAPHGSIARRLLEGWYGGPLADAPHGEGFNG</sequence>
<dbReference type="GO" id="GO:0005829">
    <property type="term" value="C:cytosol"/>
    <property type="evidence" value="ECO:0007669"/>
    <property type="project" value="TreeGrafter"/>
</dbReference>
<dbReference type="InterPro" id="IPR049734">
    <property type="entry name" value="NudC-like_C"/>
</dbReference>
<keyword evidence="5" id="KW-0479">Metal-binding</keyword>
<evidence type="ECO:0000256" key="4">
    <source>
        <dbReference type="ARBA" id="ARBA00012381"/>
    </source>
</evidence>
<comment type="similarity">
    <text evidence="3">Belongs to the Nudix hydrolase family. NudC subfamily.</text>
</comment>
<evidence type="ECO:0000256" key="9">
    <source>
        <dbReference type="ARBA" id="ARBA00023679"/>
    </source>
</evidence>
<dbReference type="AlphaFoldDB" id="A0A7Z0CJB9"/>
<evidence type="ECO:0000256" key="8">
    <source>
        <dbReference type="ARBA" id="ARBA00023027"/>
    </source>
</evidence>
<dbReference type="CDD" id="cd03429">
    <property type="entry name" value="NUDIX_NADH_pyrophosphatase_Nudt13"/>
    <property type="match status" value="1"/>
</dbReference>
<keyword evidence="8" id="KW-0520">NAD</keyword>
<name>A0A7Z0CJB9_9MICO</name>
<evidence type="ECO:0000256" key="7">
    <source>
        <dbReference type="ARBA" id="ARBA00022842"/>
    </source>
</evidence>
<dbReference type="GO" id="GO:0035529">
    <property type="term" value="F:NADH pyrophosphatase activity"/>
    <property type="evidence" value="ECO:0007669"/>
    <property type="project" value="TreeGrafter"/>
</dbReference>
<dbReference type="InterPro" id="IPR050241">
    <property type="entry name" value="NAD-cap_RNA_hydrolase_NudC"/>
</dbReference>
<keyword evidence="6 11" id="KW-0378">Hydrolase</keyword>
<dbReference type="PROSITE" id="PS51462">
    <property type="entry name" value="NUDIX"/>
    <property type="match status" value="1"/>
</dbReference>
<evidence type="ECO:0000256" key="6">
    <source>
        <dbReference type="ARBA" id="ARBA00022801"/>
    </source>
</evidence>
<dbReference type="InterPro" id="IPR015376">
    <property type="entry name" value="Znr_NADH_PPase"/>
</dbReference>
<dbReference type="EMBL" id="JACBZO010000001">
    <property type="protein sequence ID" value="NYI40753.1"/>
    <property type="molecule type" value="Genomic_DNA"/>
</dbReference>
<evidence type="ECO:0000313" key="11">
    <source>
        <dbReference type="EMBL" id="NYI40753.1"/>
    </source>
</evidence>
<gene>
    <name evidence="11" type="ORF">BKA03_000872</name>
</gene>
<evidence type="ECO:0000256" key="5">
    <source>
        <dbReference type="ARBA" id="ARBA00022723"/>
    </source>
</evidence>
<dbReference type="Pfam" id="PF09297">
    <property type="entry name" value="Zn_ribbon_NUD"/>
    <property type="match status" value="1"/>
</dbReference>
<evidence type="ECO:0000256" key="2">
    <source>
        <dbReference type="ARBA" id="ARBA00001947"/>
    </source>
</evidence>
<dbReference type="Gene3D" id="3.90.79.20">
    <property type="match status" value="1"/>
</dbReference>
<feature type="domain" description="Nudix hydrolase" evidence="10">
    <location>
        <begin position="158"/>
        <end position="282"/>
    </location>
</feature>
<evidence type="ECO:0000313" key="12">
    <source>
        <dbReference type="Proteomes" id="UP000547973"/>
    </source>
</evidence>
<comment type="cofactor">
    <cofactor evidence="1">
        <name>Mg(2+)</name>
        <dbReference type="ChEBI" id="CHEBI:18420"/>
    </cofactor>
</comment>
<organism evidence="11 12">
    <name type="scientific">Demequina lutea</name>
    <dbReference type="NCBI Taxonomy" id="431489"/>
    <lineage>
        <taxon>Bacteria</taxon>
        <taxon>Bacillati</taxon>
        <taxon>Actinomycetota</taxon>
        <taxon>Actinomycetes</taxon>
        <taxon>Micrococcales</taxon>
        <taxon>Demequinaceae</taxon>
        <taxon>Demequina</taxon>
    </lineage>
</organism>
<dbReference type="EC" id="3.6.1.22" evidence="4"/>
<proteinExistence type="inferred from homology"/>
<accession>A0A7Z0CJB9</accession>
<dbReference type="NCBIfam" id="NF001299">
    <property type="entry name" value="PRK00241.1"/>
    <property type="match status" value="1"/>
</dbReference>
<comment type="catalytic activity">
    <reaction evidence="9">
        <text>a 5'-end NAD(+)-phospho-ribonucleoside in mRNA + H2O = a 5'-end phospho-adenosine-phospho-ribonucleoside in mRNA + beta-nicotinamide D-ribonucleotide + 2 H(+)</text>
        <dbReference type="Rhea" id="RHEA:60876"/>
        <dbReference type="Rhea" id="RHEA-COMP:15698"/>
        <dbReference type="Rhea" id="RHEA-COMP:15719"/>
        <dbReference type="ChEBI" id="CHEBI:14649"/>
        <dbReference type="ChEBI" id="CHEBI:15377"/>
        <dbReference type="ChEBI" id="CHEBI:15378"/>
        <dbReference type="ChEBI" id="CHEBI:144029"/>
        <dbReference type="ChEBI" id="CHEBI:144051"/>
    </reaction>
    <physiologicalReaction direction="left-to-right" evidence="9">
        <dbReference type="Rhea" id="RHEA:60877"/>
    </physiologicalReaction>
</comment>
<dbReference type="GO" id="GO:0019677">
    <property type="term" value="P:NAD+ catabolic process"/>
    <property type="evidence" value="ECO:0007669"/>
    <property type="project" value="TreeGrafter"/>
</dbReference>
<evidence type="ECO:0000259" key="10">
    <source>
        <dbReference type="PROSITE" id="PS51462"/>
    </source>
</evidence>
<dbReference type="InterPro" id="IPR015797">
    <property type="entry name" value="NUDIX_hydrolase-like_dom_sf"/>
</dbReference>
<evidence type="ECO:0000256" key="3">
    <source>
        <dbReference type="ARBA" id="ARBA00009595"/>
    </source>
</evidence>
<protein>
    <recommendedName>
        <fullName evidence="4">NAD(+) diphosphatase</fullName>
        <ecNumber evidence="4">3.6.1.22</ecNumber>
    </recommendedName>
</protein>
<dbReference type="Gene3D" id="3.90.79.10">
    <property type="entry name" value="Nucleoside Triphosphate Pyrophosphohydrolase"/>
    <property type="match status" value="1"/>
</dbReference>
<comment type="cofactor">
    <cofactor evidence="2">
        <name>Zn(2+)</name>
        <dbReference type="ChEBI" id="CHEBI:29105"/>
    </cofactor>
</comment>
<dbReference type="SUPFAM" id="SSF55811">
    <property type="entry name" value="Nudix"/>
    <property type="match status" value="1"/>
</dbReference>
<keyword evidence="12" id="KW-1185">Reference proteome</keyword>
<evidence type="ECO:0000256" key="1">
    <source>
        <dbReference type="ARBA" id="ARBA00001946"/>
    </source>
</evidence>